<dbReference type="EMBL" id="QKWP01000062">
    <property type="protein sequence ID" value="RIB28561.1"/>
    <property type="molecule type" value="Genomic_DNA"/>
</dbReference>
<gene>
    <name evidence="1" type="ORF">C2G38_2314469</name>
</gene>
<comment type="caution">
    <text evidence="1">The sequence shown here is derived from an EMBL/GenBank/DDBJ whole genome shotgun (WGS) entry which is preliminary data.</text>
</comment>
<sequence length="854" mass="99654">MSETKEYIECGATETSRFRSLTGNKWKEAEAYDLLKVTWKKNNYLCHSCYMNCVENQLRRLKREAKRPKVSVEEAVTNVDVAEDDDVIEVDIDDIIKEEIENKIKEGVELRDVETIMKEDIEAVDEEEVSMINLVEVVGSMARIFYEREHTRKEGPIYLFDEMRELLPQIDPSLKNFFDQLYLLARPFERCEQTMGRMKRLMVFLCYLLASLNNSKINSFKFDLAYYLDSVGTSNEGLNTLANIGITTTARAVDRKKKKISETHKEYVEKALKNCSENSFILNIDDYHNIHTPRQQPDTTDTSWAAHMATIITNLCPIPAIPRNGALNPKIVDDELIMKHLDERFMANLGISYYDRIKGKGSNDDLIEKLTLHSYDDRLAEKKSDRHIQNAILFDFVESNLKSVENYTKALQIVHDQEPMGEYLSNHVIPIVADWPGQFFIRKAIAHRILLNNEVIPRFVTAFLPMMGPLHISLNSRELVFDKYSLLFNDIYKGIFGENKVLGKTPRPWRIDLILYIMRMAWLDIVDFVYLKFGNACKNIEFLYLTDLLSNLIPLVLDVYAVHHREGNWPAYEEACMRCWSDLFLRFDRKNYKRAPLMFFSDIFFWMDTNHPLMDMITNRLASLSDCPVELVHSIIRRRTAKFSEAEQLQKEARFIFQHREDNAFRKYFVDSVKYPYTPKQLHILSRKCAVLLLGLFKKIYQARYRYSLIINSSNNINTYKLYSLGYEITDRHLPRGFVTSRKPFTTTLCDYLNCNCIDYSDCGKVLACGHGYHNQCLEKCQFKCLICLDYLKDEIKKNVDALKVSLVKKLGDNEFIDERRENIVEDNIDNVEIAAGDTTIEELEFAKKSFLEL</sequence>
<dbReference type="AlphaFoldDB" id="A0A397W3C4"/>
<proteinExistence type="predicted"/>
<dbReference type="STRING" id="44941.A0A397W3C4"/>
<keyword evidence="2" id="KW-1185">Reference proteome</keyword>
<organism evidence="1 2">
    <name type="scientific">Gigaspora rosea</name>
    <dbReference type="NCBI Taxonomy" id="44941"/>
    <lineage>
        <taxon>Eukaryota</taxon>
        <taxon>Fungi</taxon>
        <taxon>Fungi incertae sedis</taxon>
        <taxon>Mucoromycota</taxon>
        <taxon>Glomeromycotina</taxon>
        <taxon>Glomeromycetes</taxon>
        <taxon>Diversisporales</taxon>
        <taxon>Gigasporaceae</taxon>
        <taxon>Gigaspora</taxon>
    </lineage>
</organism>
<reference evidence="1 2" key="1">
    <citation type="submission" date="2018-06" db="EMBL/GenBank/DDBJ databases">
        <title>Comparative genomics reveals the genomic features of Rhizophagus irregularis, R. cerebriforme, R. diaphanum and Gigaspora rosea, and their symbiotic lifestyle signature.</title>
        <authorList>
            <person name="Morin E."/>
            <person name="San Clemente H."/>
            <person name="Chen E.C.H."/>
            <person name="De La Providencia I."/>
            <person name="Hainaut M."/>
            <person name="Kuo A."/>
            <person name="Kohler A."/>
            <person name="Murat C."/>
            <person name="Tang N."/>
            <person name="Roy S."/>
            <person name="Loubradou J."/>
            <person name="Henrissat B."/>
            <person name="Grigoriev I.V."/>
            <person name="Corradi N."/>
            <person name="Roux C."/>
            <person name="Martin F.M."/>
        </authorList>
    </citation>
    <scope>NUCLEOTIDE SEQUENCE [LARGE SCALE GENOMIC DNA]</scope>
    <source>
        <strain evidence="1 2">DAOM 194757</strain>
    </source>
</reference>
<accession>A0A397W3C4</accession>
<name>A0A397W3C4_9GLOM</name>
<evidence type="ECO:0000313" key="2">
    <source>
        <dbReference type="Proteomes" id="UP000266673"/>
    </source>
</evidence>
<evidence type="ECO:0000313" key="1">
    <source>
        <dbReference type="EMBL" id="RIB28561.1"/>
    </source>
</evidence>
<dbReference type="Proteomes" id="UP000266673">
    <property type="component" value="Unassembled WGS sequence"/>
</dbReference>
<protein>
    <submittedName>
        <fullName evidence="1">Uncharacterized protein</fullName>
    </submittedName>
</protein>